<protein>
    <recommendedName>
        <fullName evidence="3">histidine kinase</fullName>
        <ecNumber evidence="3">2.7.13.3</ecNumber>
    </recommendedName>
</protein>
<evidence type="ECO:0000313" key="15">
    <source>
        <dbReference type="Proteomes" id="UP000265509"/>
    </source>
</evidence>
<evidence type="ECO:0000256" key="5">
    <source>
        <dbReference type="ARBA" id="ARBA00022679"/>
    </source>
</evidence>
<dbReference type="InterPro" id="IPR005467">
    <property type="entry name" value="His_kinase_dom"/>
</dbReference>
<keyword evidence="9" id="KW-0902">Two-component regulatory system</keyword>
<keyword evidence="15" id="KW-1185">Reference proteome</keyword>
<gene>
    <name evidence="14" type="ORF">DWB85_07685</name>
</gene>
<keyword evidence="5" id="KW-0808">Transferase</keyword>
<dbReference type="PROSITE" id="PS50885">
    <property type="entry name" value="HAMP"/>
    <property type="match status" value="1"/>
</dbReference>
<keyword evidence="4" id="KW-0597">Phosphoprotein</keyword>
<feature type="domain" description="HAMP" evidence="13">
    <location>
        <begin position="225"/>
        <end position="276"/>
    </location>
</feature>
<reference evidence="14 15" key="1">
    <citation type="submission" date="2018-07" db="EMBL/GenBank/DDBJ databases">
        <title>Halioglobus sp. genome submission.</title>
        <authorList>
            <person name="Ye M.-Q."/>
            <person name="Du Z.-J."/>
        </authorList>
    </citation>
    <scope>NUCLEOTIDE SEQUENCE [LARGE SCALE GENOMIC DNA]</scope>
    <source>
        <strain evidence="14 15">U0301</strain>
    </source>
</reference>
<evidence type="ECO:0000256" key="7">
    <source>
        <dbReference type="ARBA" id="ARBA00022777"/>
    </source>
</evidence>
<keyword evidence="8 11" id="KW-1133">Transmembrane helix</keyword>
<dbReference type="SUPFAM" id="SSF55874">
    <property type="entry name" value="ATPase domain of HSP90 chaperone/DNA topoisomerase II/histidine kinase"/>
    <property type="match status" value="1"/>
</dbReference>
<dbReference type="EC" id="2.7.13.3" evidence="3"/>
<evidence type="ECO:0000256" key="1">
    <source>
        <dbReference type="ARBA" id="ARBA00000085"/>
    </source>
</evidence>
<proteinExistence type="predicted"/>
<evidence type="ECO:0000256" key="11">
    <source>
        <dbReference type="SAM" id="Phobius"/>
    </source>
</evidence>
<dbReference type="EMBL" id="QRAN01000006">
    <property type="protein sequence ID" value="RLQ22490.1"/>
    <property type="molecule type" value="Genomic_DNA"/>
</dbReference>
<dbReference type="GO" id="GO:0005886">
    <property type="term" value="C:plasma membrane"/>
    <property type="evidence" value="ECO:0007669"/>
    <property type="project" value="TreeGrafter"/>
</dbReference>
<feature type="transmembrane region" description="Helical" evidence="11">
    <location>
        <begin position="204"/>
        <end position="228"/>
    </location>
</feature>
<dbReference type="InterPro" id="IPR003660">
    <property type="entry name" value="HAMP_dom"/>
</dbReference>
<organism evidence="14 15">
    <name type="scientific">Seongchinamella sediminis</name>
    <dbReference type="NCBI Taxonomy" id="2283635"/>
    <lineage>
        <taxon>Bacteria</taxon>
        <taxon>Pseudomonadati</taxon>
        <taxon>Pseudomonadota</taxon>
        <taxon>Gammaproteobacteria</taxon>
        <taxon>Cellvibrionales</taxon>
        <taxon>Halieaceae</taxon>
        <taxon>Seongchinamella</taxon>
    </lineage>
</organism>
<comment type="catalytic activity">
    <reaction evidence="1">
        <text>ATP + protein L-histidine = ADP + protein N-phospho-L-histidine.</text>
        <dbReference type="EC" id="2.7.13.3"/>
    </reaction>
</comment>
<comment type="caution">
    <text evidence="14">The sequence shown here is derived from an EMBL/GenBank/DDBJ whole genome shotgun (WGS) entry which is preliminary data.</text>
</comment>
<dbReference type="Pfam" id="PF02518">
    <property type="entry name" value="HATPase_c"/>
    <property type="match status" value="1"/>
</dbReference>
<dbReference type="OrthoDB" id="9809567at2"/>
<evidence type="ECO:0000259" key="13">
    <source>
        <dbReference type="PROSITE" id="PS50885"/>
    </source>
</evidence>
<evidence type="ECO:0000313" key="14">
    <source>
        <dbReference type="EMBL" id="RLQ22490.1"/>
    </source>
</evidence>
<sequence>MAPRCRSKRFAAGVTCSAKLPERRNRMSRRLRSIRLRLLAANLLILPLFLGFTAYGLDRAFGNYQLDKQRENMALQLLLLARAAEWSEGVWQTETVDEPRLALPDSGLYGFILSRQGAVAWQSESVALSGWDAGSPAGIASVAADAGFLSLPIGGSKFSDCYRGEPYYCYARVIAWGSRGPEALFLVLESKAAIIAARTEYRQFLGLLSLGLGLLLLVVQLAVVRWGLLPLRQITRDIDSLKTGTREKLDSDVAQELEPLTSGINVLLESEERRRRRVRNTVDRLTHTLKTPLMLVRNSREEGPAYRALVDEQVDRILGIVESELAAARLDGRVPDILGKAVQLKPVIERIARAYRKLPRVGRESEGEIELDTGAVDSGIEFPGEGRDLQDLFGSILENSVRYCRRRVEVGAALESAADGDWLRLTVGDDGDGIPPGFEALILERGARADTASVGQGLGLSIALAIVSAYGGSLHTGRSPLGGAEFVIRLPASQR</sequence>
<keyword evidence="6 11" id="KW-0812">Transmembrane</keyword>
<dbReference type="Gene3D" id="3.30.565.10">
    <property type="entry name" value="Histidine kinase-like ATPase, C-terminal domain"/>
    <property type="match status" value="1"/>
</dbReference>
<evidence type="ECO:0000256" key="2">
    <source>
        <dbReference type="ARBA" id="ARBA00004370"/>
    </source>
</evidence>
<evidence type="ECO:0000256" key="8">
    <source>
        <dbReference type="ARBA" id="ARBA00022989"/>
    </source>
</evidence>
<dbReference type="InterPro" id="IPR003594">
    <property type="entry name" value="HATPase_dom"/>
</dbReference>
<dbReference type="PANTHER" id="PTHR45436:SF4">
    <property type="entry name" value="SENSOR PROTEIN PHOQ"/>
    <property type="match status" value="1"/>
</dbReference>
<name>A0A3L7E177_9GAMM</name>
<evidence type="ECO:0000256" key="4">
    <source>
        <dbReference type="ARBA" id="ARBA00022553"/>
    </source>
</evidence>
<dbReference type="PRINTS" id="PR00344">
    <property type="entry name" value="BCTRLSENSOR"/>
</dbReference>
<evidence type="ECO:0000256" key="10">
    <source>
        <dbReference type="ARBA" id="ARBA00023136"/>
    </source>
</evidence>
<evidence type="ECO:0000256" key="9">
    <source>
        <dbReference type="ARBA" id="ARBA00023012"/>
    </source>
</evidence>
<dbReference type="SMART" id="SM00387">
    <property type="entry name" value="HATPase_c"/>
    <property type="match status" value="1"/>
</dbReference>
<keyword evidence="10 11" id="KW-0472">Membrane</keyword>
<dbReference type="AlphaFoldDB" id="A0A3L7E177"/>
<dbReference type="PROSITE" id="PS50109">
    <property type="entry name" value="HIS_KIN"/>
    <property type="match status" value="1"/>
</dbReference>
<evidence type="ECO:0000256" key="6">
    <source>
        <dbReference type="ARBA" id="ARBA00022692"/>
    </source>
</evidence>
<dbReference type="Proteomes" id="UP000265509">
    <property type="component" value="Unassembled WGS sequence"/>
</dbReference>
<dbReference type="InterPro" id="IPR004358">
    <property type="entry name" value="Sig_transdc_His_kin-like_C"/>
</dbReference>
<dbReference type="PANTHER" id="PTHR45436">
    <property type="entry name" value="SENSOR HISTIDINE KINASE YKOH"/>
    <property type="match status" value="1"/>
</dbReference>
<accession>A0A3L7E177</accession>
<dbReference type="InterPro" id="IPR050428">
    <property type="entry name" value="TCS_sensor_his_kinase"/>
</dbReference>
<keyword evidence="7" id="KW-0418">Kinase</keyword>
<comment type="subcellular location">
    <subcellularLocation>
        <location evidence="2">Membrane</location>
    </subcellularLocation>
</comment>
<feature type="domain" description="Histidine kinase" evidence="12">
    <location>
        <begin position="284"/>
        <end position="494"/>
    </location>
</feature>
<evidence type="ECO:0000256" key="3">
    <source>
        <dbReference type="ARBA" id="ARBA00012438"/>
    </source>
</evidence>
<feature type="transmembrane region" description="Helical" evidence="11">
    <location>
        <begin position="36"/>
        <end position="57"/>
    </location>
</feature>
<dbReference type="GO" id="GO:0004673">
    <property type="term" value="F:protein histidine kinase activity"/>
    <property type="evidence" value="ECO:0007669"/>
    <property type="project" value="UniProtKB-EC"/>
</dbReference>
<dbReference type="GO" id="GO:0000160">
    <property type="term" value="P:phosphorelay signal transduction system"/>
    <property type="evidence" value="ECO:0007669"/>
    <property type="project" value="UniProtKB-KW"/>
</dbReference>
<dbReference type="GO" id="GO:0005524">
    <property type="term" value="F:ATP binding"/>
    <property type="evidence" value="ECO:0007669"/>
    <property type="project" value="UniProtKB-KW"/>
</dbReference>
<evidence type="ECO:0000259" key="12">
    <source>
        <dbReference type="PROSITE" id="PS50109"/>
    </source>
</evidence>
<dbReference type="InterPro" id="IPR036890">
    <property type="entry name" value="HATPase_C_sf"/>
</dbReference>